<evidence type="ECO:0000256" key="6">
    <source>
        <dbReference type="ARBA" id="ARBA00022801"/>
    </source>
</evidence>
<evidence type="ECO:0000256" key="3">
    <source>
        <dbReference type="ARBA" id="ARBA00011935"/>
    </source>
</evidence>
<reference evidence="14 15" key="1">
    <citation type="submission" date="2018-09" db="EMBL/GenBank/DDBJ databases">
        <title>Genomic investigation of the strawberry pathogen Phytophthora fragariae indicates pathogenicity is determined by transcriptional variation in three key races.</title>
        <authorList>
            <person name="Adams T.M."/>
            <person name="Armitage A.D."/>
            <person name="Sobczyk M.K."/>
            <person name="Bates H.J."/>
            <person name="Dunwell J.M."/>
            <person name="Nellist C.F."/>
            <person name="Harrison R.J."/>
        </authorList>
    </citation>
    <scope>NUCLEOTIDE SEQUENCE [LARGE SCALE GENOMIC DNA]</scope>
    <source>
        <strain evidence="14 15">ONT-3</strain>
    </source>
</reference>
<organism evidence="14 15">
    <name type="scientific">Phytophthora fragariae</name>
    <dbReference type="NCBI Taxonomy" id="53985"/>
    <lineage>
        <taxon>Eukaryota</taxon>
        <taxon>Sar</taxon>
        <taxon>Stramenopiles</taxon>
        <taxon>Oomycota</taxon>
        <taxon>Peronosporomycetes</taxon>
        <taxon>Peronosporales</taxon>
        <taxon>Peronosporaceae</taxon>
        <taxon>Phytophthora</taxon>
    </lineage>
</organism>
<dbReference type="GO" id="GO:0005739">
    <property type="term" value="C:mitochondrion"/>
    <property type="evidence" value="ECO:0007669"/>
    <property type="project" value="UniProtKB-SubCell"/>
</dbReference>
<keyword evidence="6" id="KW-0378">Hydrolase</keyword>
<dbReference type="GO" id="GO:0035243">
    <property type="term" value="F:protein-arginine omega-N symmetric methyltransferase activity"/>
    <property type="evidence" value="ECO:0007669"/>
    <property type="project" value="UniProtKB-EC"/>
</dbReference>
<dbReference type="PANTHER" id="PTHR43856:SF1">
    <property type="entry name" value="MITOCHONDRIAL CARDIOLIPIN HYDROLASE"/>
    <property type="match status" value="1"/>
</dbReference>
<keyword evidence="4" id="KW-0489">Methyltransferase</keyword>
<dbReference type="PANTHER" id="PTHR43856">
    <property type="entry name" value="CARDIOLIPIN HYDROLASE"/>
    <property type="match status" value="1"/>
</dbReference>
<feature type="domain" description="Phospholipase D-like" evidence="13">
    <location>
        <begin position="60"/>
        <end position="169"/>
    </location>
</feature>
<evidence type="ECO:0000256" key="5">
    <source>
        <dbReference type="ARBA" id="ARBA00022679"/>
    </source>
</evidence>
<name>A0A6G0JM71_9STRA</name>
<dbReference type="InterPro" id="IPR025202">
    <property type="entry name" value="PLD-like_dom"/>
</dbReference>
<evidence type="ECO:0000256" key="12">
    <source>
        <dbReference type="ARBA" id="ARBA00048612"/>
    </source>
</evidence>
<dbReference type="EC" id="2.1.1.320" evidence="3"/>
<dbReference type="GO" id="GO:0016891">
    <property type="term" value="F:RNA endonuclease activity producing 5'-phosphomonoesters, hydrolytic mechanism"/>
    <property type="evidence" value="ECO:0007669"/>
    <property type="project" value="TreeGrafter"/>
</dbReference>
<dbReference type="Pfam" id="PF13091">
    <property type="entry name" value="PLDc_2"/>
    <property type="match status" value="1"/>
</dbReference>
<feature type="non-terminal residue" evidence="14">
    <location>
        <position position="253"/>
    </location>
</feature>
<dbReference type="Proteomes" id="UP000488956">
    <property type="component" value="Unassembled WGS sequence"/>
</dbReference>
<evidence type="ECO:0000256" key="9">
    <source>
        <dbReference type="ARBA" id="ARBA00023128"/>
    </source>
</evidence>
<gene>
    <name evidence="14" type="ORF">PF010_g29802</name>
</gene>
<comment type="similarity">
    <text evidence="2">Belongs to the NDUFAF7 family.</text>
</comment>
<keyword evidence="9" id="KW-0496">Mitochondrion</keyword>
<evidence type="ECO:0000256" key="2">
    <source>
        <dbReference type="ARBA" id="ARBA00005891"/>
    </source>
</evidence>
<protein>
    <recommendedName>
        <fullName evidence="11">Mitochondrial cardiolipin hydrolase</fullName>
        <ecNumber evidence="3">2.1.1.320</ecNumber>
    </recommendedName>
</protein>
<dbReference type="EMBL" id="QXFX01005190">
    <property type="protein sequence ID" value="KAE9061479.1"/>
    <property type="molecule type" value="Genomic_DNA"/>
</dbReference>
<dbReference type="SUPFAM" id="SSF56024">
    <property type="entry name" value="Phospholipase D/nuclease"/>
    <property type="match status" value="1"/>
</dbReference>
<dbReference type="InterPro" id="IPR003788">
    <property type="entry name" value="NDUFAF7"/>
</dbReference>
<evidence type="ECO:0000256" key="8">
    <source>
        <dbReference type="ARBA" id="ARBA00023098"/>
    </source>
</evidence>
<sequence length="253" mass="28328">MMQAHLLRTVNADGGPEITRTSFHRVLPTVRQLLAPAHVRYSDPCIQDMQQLISRIRFKSRNVVRVGAYVLTYKPLIAALLDLIRERPSVEVRVLYDKMFCNSSITELEAIVALARAGATVKHLRSYNMHIKMVCVDNSYCWSGSGNFGEVAVTANAELNTEIEGNVVAACGIFDKYFIGRSEGDLKWHQSVQPTDCSQTVSCTQLTVCDCVLDNLPHDKVALQNGKWCETVVQMQQQQGETLLREATRPVKD</sequence>
<dbReference type="Pfam" id="PF02636">
    <property type="entry name" value="Methyltransf_28"/>
    <property type="match status" value="1"/>
</dbReference>
<dbReference type="AlphaFoldDB" id="A0A6G0JM71"/>
<evidence type="ECO:0000313" key="14">
    <source>
        <dbReference type="EMBL" id="KAE9061479.1"/>
    </source>
</evidence>
<evidence type="ECO:0000256" key="11">
    <source>
        <dbReference type="ARBA" id="ARBA00040549"/>
    </source>
</evidence>
<dbReference type="Gene3D" id="3.30.870.10">
    <property type="entry name" value="Endonuclease Chain A"/>
    <property type="match status" value="1"/>
</dbReference>
<comment type="subcellular location">
    <subcellularLocation>
        <location evidence="1">Mitochondrion</location>
    </subcellularLocation>
</comment>
<comment type="caution">
    <text evidence="14">The sequence shown here is derived from an EMBL/GenBank/DDBJ whole genome shotgun (WGS) entry which is preliminary data.</text>
</comment>
<evidence type="ECO:0000256" key="4">
    <source>
        <dbReference type="ARBA" id="ARBA00022603"/>
    </source>
</evidence>
<accession>A0A6G0JM71</accession>
<evidence type="ECO:0000256" key="1">
    <source>
        <dbReference type="ARBA" id="ARBA00004173"/>
    </source>
</evidence>
<comment type="catalytic activity">
    <reaction evidence="12">
        <text>L-arginyl-[protein] + 2 S-adenosyl-L-methionine = N(omega),N(omega)'-dimethyl-L-arginyl-[protein] + 2 S-adenosyl-L-homocysteine + 2 H(+)</text>
        <dbReference type="Rhea" id="RHEA:48108"/>
        <dbReference type="Rhea" id="RHEA-COMP:10532"/>
        <dbReference type="Rhea" id="RHEA-COMP:11992"/>
        <dbReference type="ChEBI" id="CHEBI:15378"/>
        <dbReference type="ChEBI" id="CHEBI:29965"/>
        <dbReference type="ChEBI" id="CHEBI:57856"/>
        <dbReference type="ChEBI" id="CHEBI:59789"/>
        <dbReference type="ChEBI" id="CHEBI:88221"/>
        <dbReference type="EC" id="2.1.1.320"/>
    </reaction>
</comment>
<dbReference type="GO" id="GO:0032259">
    <property type="term" value="P:methylation"/>
    <property type="evidence" value="ECO:0007669"/>
    <property type="project" value="UniProtKB-KW"/>
</dbReference>
<comment type="similarity">
    <text evidence="10">Belongs to the phospholipase D family. MitoPLD/Zucchini subfamily.</text>
</comment>
<evidence type="ECO:0000313" key="15">
    <source>
        <dbReference type="Proteomes" id="UP000488956"/>
    </source>
</evidence>
<proteinExistence type="inferred from homology"/>
<evidence type="ECO:0000256" key="7">
    <source>
        <dbReference type="ARBA" id="ARBA00022963"/>
    </source>
</evidence>
<dbReference type="InterPro" id="IPR051406">
    <property type="entry name" value="PLD_domain"/>
</dbReference>
<keyword evidence="5" id="KW-0808">Transferase</keyword>
<evidence type="ECO:0000259" key="13">
    <source>
        <dbReference type="Pfam" id="PF13091"/>
    </source>
</evidence>
<keyword evidence="8" id="KW-0443">Lipid metabolism</keyword>
<keyword evidence="7" id="KW-0442">Lipid degradation</keyword>
<evidence type="ECO:0000256" key="10">
    <source>
        <dbReference type="ARBA" id="ARBA00038012"/>
    </source>
</evidence>
<dbReference type="GO" id="GO:0016042">
    <property type="term" value="P:lipid catabolic process"/>
    <property type="evidence" value="ECO:0007669"/>
    <property type="project" value="UniProtKB-KW"/>
</dbReference>